<accession>A0AA47JN38</accession>
<evidence type="ECO:0000313" key="1">
    <source>
        <dbReference type="EMBL" id="WAT93857.1"/>
    </source>
</evidence>
<dbReference type="AlphaFoldDB" id="A0AA47JN38"/>
<proteinExistence type="predicted"/>
<gene>
    <name evidence="1" type="ORF">O1Q84_27110</name>
</gene>
<organism evidence="1 2">
    <name type="scientific">Vibrio parahaemolyticus</name>
    <dbReference type="NCBI Taxonomy" id="670"/>
    <lineage>
        <taxon>Bacteria</taxon>
        <taxon>Pseudomonadati</taxon>
        <taxon>Pseudomonadota</taxon>
        <taxon>Gammaproteobacteria</taxon>
        <taxon>Vibrionales</taxon>
        <taxon>Vibrionaceae</taxon>
        <taxon>Vibrio</taxon>
    </lineage>
</organism>
<evidence type="ECO:0000313" key="2">
    <source>
        <dbReference type="Proteomes" id="UP001156560"/>
    </source>
</evidence>
<sequence>MRPRTTYDDLQAEHIVFNFPYNSERDDPVQLKYRRTAVYTSAVYPMCDECWDSSYWLRAGLLWRLFYGIEENNPQLVHDEIDYDGFFSQIICAETTPEDKANMLV</sequence>
<geneLocation type="plasmid" evidence="1 2">
    <name>pHLB</name>
</geneLocation>
<dbReference type="EMBL" id="CP114197">
    <property type="protein sequence ID" value="WAT93857.1"/>
    <property type="molecule type" value="Genomic_DNA"/>
</dbReference>
<dbReference type="RefSeq" id="WP_077202401.1">
    <property type="nucleotide sequence ID" value="NZ_CP114197.1"/>
</dbReference>
<protein>
    <submittedName>
        <fullName evidence="1">Uncharacterized protein</fullName>
    </submittedName>
</protein>
<dbReference type="Proteomes" id="UP001156560">
    <property type="component" value="Plasmid pHLB"/>
</dbReference>
<keyword evidence="1" id="KW-0614">Plasmid</keyword>
<reference evidence="1" key="1">
    <citation type="submission" date="2023-06" db="EMBL/GenBank/DDBJ databases">
        <title>Vibrio parahaemolyticus become highly virulent by producing novel Tc toxins.</title>
        <authorList>
            <person name="Yang F."/>
            <person name="You Y."/>
            <person name="Lai Q."/>
            <person name="Xu L."/>
            <person name="Li F."/>
        </authorList>
    </citation>
    <scope>NUCLEOTIDE SEQUENCE</scope>
    <source>
        <strain evidence="1">Vp-HL-202005</strain>
        <plasmid evidence="1">pHLB</plasmid>
    </source>
</reference>
<name>A0AA47JN38_VIBPH</name>